<evidence type="ECO:0000313" key="3">
    <source>
        <dbReference type="Proteomes" id="UP000028547"/>
    </source>
</evidence>
<dbReference type="EMBL" id="JPMI01000322">
    <property type="protein sequence ID" value="KFA87902.1"/>
    <property type="molecule type" value="Genomic_DNA"/>
</dbReference>
<evidence type="ECO:0008006" key="4">
    <source>
        <dbReference type="Google" id="ProtNLM"/>
    </source>
</evidence>
<dbReference type="AlphaFoldDB" id="A0A084SHG7"/>
<accession>A0A084SHG7</accession>
<dbReference type="Proteomes" id="UP000028547">
    <property type="component" value="Unassembled WGS sequence"/>
</dbReference>
<gene>
    <name evidence="2" type="ORF">Q664_44780</name>
</gene>
<evidence type="ECO:0000313" key="2">
    <source>
        <dbReference type="EMBL" id="KFA87902.1"/>
    </source>
</evidence>
<dbReference type="RefSeq" id="WP_043410603.1">
    <property type="nucleotide sequence ID" value="NZ_JPMI01000322.1"/>
</dbReference>
<organism evidence="2 3">
    <name type="scientific">Archangium violaceum Cb vi76</name>
    <dbReference type="NCBI Taxonomy" id="1406225"/>
    <lineage>
        <taxon>Bacteria</taxon>
        <taxon>Pseudomonadati</taxon>
        <taxon>Myxococcota</taxon>
        <taxon>Myxococcia</taxon>
        <taxon>Myxococcales</taxon>
        <taxon>Cystobacterineae</taxon>
        <taxon>Archangiaceae</taxon>
        <taxon>Archangium</taxon>
    </lineage>
</organism>
<feature type="region of interest" description="Disordered" evidence="1">
    <location>
        <begin position="65"/>
        <end position="85"/>
    </location>
</feature>
<proteinExistence type="predicted"/>
<evidence type="ECO:0000256" key="1">
    <source>
        <dbReference type="SAM" id="MobiDB-lite"/>
    </source>
</evidence>
<reference evidence="2 3" key="1">
    <citation type="submission" date="2014-07" db="EMBL/GenBank/DDBJ databases">
        <title>Draft Genome Sequence of Gephyronic Acid Producer, Cystobacter violaceus Strain Cb vi76.</title>
        <authorList>
            <person name="Stevens D.C."/>
            <person name="Young J."/>
            <person name="Carmichael R."/>
            <person name="Tan J."/>
            <person name="Taylor R.E."/>
        </authorList>
    </citation>
    <scope>NUCLEOTIDE SEQUENCE [LARGE SCALE GENOMIC DNA]</scope>
    <source>
        <strain evidence="2 3">Cb vi76</strain>
    </source>
</reference>
<comment type="caution">
    <text evidence="2">The sequence shown here is derived from an EMBL/GenBank/DDBJ whole genome shotgun (WGS) entry which is preliminary data.</text>
</comment>
<protein>
    <recommendedName>
        <fullName evidence="4">DUF2171 domain-containing protein</fullName>
    </recommendedName>
</protein>
<name>A0A084SHG7_9BACT</name>
<sequence length="85" mass="9751">MAERSELQEGMVVWTHRGEKLGHVIEVTDEGFIVEKGLLVWRKDYAVSLEDVREIIADEVYLNHGPDSLLSGPREISRPPRRTTH</sequence>